<name>A0AAW2DCX7_9ROSI</name>
<dbReference type="EMBL" id="JAZDWU010000003">
    <property type="protein sequence ID" value="KAL0008460.1"/>
    <property type="molecule type" value="Genomic_DNA"/>
</dbReference>
<comment type="caution">
    <text evidence="3">The sequence shown here is derived from an EMBL/GenBank/DDBJ whole genome shotgun (WGS) entry which is preliminary data.</text>
</comment>
<evidence type="ECO:0000256" key="1">
    <source>
        <dbReference type="SAM" id="Coils"/>
    </source>
</evidence>
<organism evidence="3 4">
    <name type="scientific">Lithocarpus litseifolius</name>
    <dbReference type="NCBI Taxonomy" id="425828"/>
    <lineage>
        <taxon>Eukaryota</taxon>
        <taxon>Viridiplantae</taxon>
        <taxon>Streptophyta</taxon>
        <taxon>Embryophyta</taxon>
        <taxon>Tracheophyta</taxon>
        <taxon>Spermatophyta</taxon>
        <taxon>Magnoliopsida</taxon>
        <taxon>eudicotyledons</taxon>
        <taxon>Gunneridae</taxon>
        <taxon>Pentapetalae</taxon>
        <taxon>rosids</taxon>
        <taxon>fabids</taxon>
        <taxon>Fagales</taxon>
        <taxon>Fagaceae</taxon>
        <taxon>Lithocarpus</taxon>
    </lineage>
</organism>
<proteinExistence type="predicted"/>
<keyword evidence="1" id="KW-0175">Coiled coil</keyword>
<feature type="coiled-coil region" evidence="1">
    <location>
        <begin position="297"/>
        <end position="342"/>
    </location>
</feature>
<reference evidence="3 4" key="1">
    <citation type="submission" date="2024-01" db="EMBL/GenBank/DDBJ databases">
        <title>A telomere-to-telomere, gap-free genome of sweet tea (Lithocarpus litseifolius).</title>
        <authorList>
            <person name="Zhou J."/>
        </authorList>
    </citation>
    <scope>NUCLEOTIDE SEQUENCE [LARGE SCALE GENOMIC DNA]</scope>
    <source>
        <strain evidence="3">Zhou-2022a</strain>
        <tissue evidence="3">Leaf</tissue>
    </source>
</reference>
<keyword evidence="4" id="KW-1185">Reference proteome</keyword>
<evidence type="ECO:0000256" key="2">
    <source>
        <dbReference type="SAM" id="MobiDB-lite"/>
    </source>
</evidence>
<dbReference type="AlphaFoldDB" id="A0AAW2DCX7"/>
<dbReference type="Proteomes" id="UP001459277">
    <property type="component" value="Unassembled WGS sequence"/>
</dbReference>
<protein>
    <submittedName>
        <fullName evidence="3">Uncharacterized protein</fullName>
    </submittedName>
</protein>
<gene>
    <name evidence="3" type="ORF">SO802_009962</name>
</gene>
<accession>A0AAW2DCX7</accession>
<evidence type="ECO:0000313" key="3">
    <source>
        <dbReference type="EMBL" id="KAL0008460.1"/>
    </source>
</evidence>
<evidence type="ECO:0000313" key="4">
    <source>
        <dbReference type="Proteomes" id="UP001459277"/>
    </source>
</evidence>
<sequence length="393" mass="44271">MSGEGEVRSRELKMGLSSSEDHEALEVTSPSTLHKAWGIHCSLKEKDEKRIRDRFQFSSSITIRILNGDNKACHSYADEVCFYEANFVNGLPSTCPRLKKRYHGRVEKVGEYLEKVKDFDELISPQSLFLHFLNPEPSNHVWKKVKIVKKKMTTKFNKAKLAEIQENEAKGGLTGGLLTRKRQREMEIPKDDPMMTSLVTKSVAQHLASPTSSLELIASTNYGSKAKGKDKGPPSSLWDDAGVAVLKAHKAILVEELSPLGVKPSHDLMSSHVHKVMQVLGDSLYISGKYLDHEEKYVMAKSKVESLSAENESLKSQIFTLADEAKNEKEHLKTLKKSIHTEKAFSKLKDKQIDEALLKVKKAGSEVVEKLKASDEYLDKLCDYYVEGFDLFR</sequence>
<feature type="region of interest" description="Disordered" evidence="2">
    <location>
        <begin position="1"/>
        <end position="24"/>
    </location>
</feature>